<dbReference type="PROSITE" id="PS50863">
    <property type="entry name" value="B3"/>
    <property type="match status" value="1"/>
</dbReference>
<evidence type="ECO:0000256" key="1">
    <source>
        <dbReference type="ARBA" id="ARBA00004123"/>
    </source>
</evidence>
<comment type="caution">
    <text evidence="8">The sequence shown here is derived from an EMBL/GenBank/DDBJ whole genome shotgun (WGS) entry which is preliminary data.</text>
</comment>
<dbReference type="InterPro" id="IPR003340">
    <property type="entry name" value="B3_DNA-bd"/>
</dbReference>
<keyword evidence="4" id="KW-0804">Transcription</keyword>
<feature type="domain" description="TF-B3" evidence="7">
    <location>
        <begin position="66"/>
        <end position="161"/>
    </location>
</feature>
<dbReference type="SUPFAM" id="SSF101936">
    <property type="entry name" value="DNA-binding pseudobarrel domain"/>
    <property type="match status" value="2"/>
</dbReference>
<sequence length="224" mass="26187">KLPPCYDHLKKKQKFPVDSNSYFMIQEWNKAVTTCDIKDGDFLILELIADRSFNLKIIRKDIGQELTNTFHFAFLTLTKFMPLPYDHASHHFQNKDLDTPFLIRFGSAHEWLVRMENLLDDYYLTNGWHQILKDLNIQIGDALIFEKDTETSFNVEMFLRDGSNLEANNNEAKEQIQTEQQVTFTSLNEHHVNEIDDNQVDKIEVDDNDLHVIPAVEIINISTD</sequence>
<dbReference type="EMBL" id="JAMZMK010008374">
    <property type="protein sequence ID" value="KAI7740666.1"/>
    <property type="molecule type" value="Genomic_DNA"/>
</dbReference>
<dbReference type="AlphaFoldDB" id="A0AAD5GHP0"/>
<evidence type="ECO:0000256" key="6">
    <source>
        <dbReference type="SAM" id="Coils"/>
    </source>
</evidence>
<dbReference type="PANTHER" id="PTHR31920:SF132">
    <property type="entry name" value="TF-B3 DOMAIN-CONTAINING PROTEIN"/>
    <property type="match status" value="1"/>
</dbReference>
<feature type="non-terminal residue" evidence="8">
    <location>
        <position position="1"/>
    </location>
</feature>
<dbReference type="InterPro" id="IPR050655">
    <property type="entry name" value="Plant_B3_domain"/>
</dbReference>
<protein>
    <recommendedName>
        <fullName evidence="7">TF-B3 domain-containing protein</fullName>
    </recommendedName>
</protein>
<evidence type="ECO:0000313" key="9">
    <source>
        <dbReference type="Proteomes" id="UP001206925"/>
    </source>
</evidence>
<accession>A0AAD5GHP0</accession>
<keyword evidence="3" id="KW-0238">DNA-binding</keyword>
<evidence type="ECO:0000256" key="3">
    <source>
        <dbReference type="ARBA" id="ARBA00023125"/>
    </source>
</evidence>
<evidence type="ECO:0000256" key="5">
    <source>
        <dbReference type="ARBA" id="ARBA00023242"/>
    </source>
</evidence>
<keyword evidence="5" id="KW-0539">Nucleus</keyword>
<feature type="non-terminal residue" evidence="8">
    <location>
        <position position="224"/>
    </location>
</feature>
<keyword evidence="6" id="KW-0175">Coiled coil</keyword>
<evidence type="ECO:0000256" key="2">
    <source>
        <dbReference type="ARBA" id="ARBA00023015"/>
    </source>
</evidence>
<evidence type="ECO:0000256" key="4">
    <source>
        <dbReference type="ARBA" id="ARBA00023163"/>
    </source>
</evidence>
<dbReference type="GO" id="GO:0005634">
    <property type="term" value="C:nucleus"/>
    <property type="evidence" value="ECO:0007669"/>
    <property type="project" value="UniProtKB-SubCell"/>
</dbReference>
<organism evidence="8 9">
    <name type="scientific">Ambrosia artemisiifolia</name>
    <name type="common">Common ragweed</name>
    <dbReference type="NCBI Taxonomy" id="4212"/>
    <lineage>
        <taxon>Eukaryota</taxon>
        <taxon>Viridiplantae</taxon>
        <taxon>Streptophyta</taxon>
        <taxon>Embryophyta</taxon>
        <taxon>Tracheophyta</taxon>
        <taxon>Spermatophyta</taxon>
        <taxon>Magnoliopsida</taxon>
        <taxon>eudicotyledons</taxon>
        <taxon>Gunneridae</taxon>
        <taxon>Pentapetalae</taxon>
        <taxon>asterids</taxon>
        <taxon>campanulids</taxon>
        <taxon>Asterales</taxon>
        <taxon>Asteraceae</taxon>
        <taxon>Asteroideae</taxon>
        <taxon>Heliantheae alliance</taxon>
        <taxon>Heliantheae</taxon>
        <taxon>Ambrosia</taxon>
    </lineage>
</organism>
<keyword evidence="2" id="KW-0805">Transcription regulation</keyword>
<evidence type="ECO:0000259" key="7">
    <source>
        <dbReference type="PROSITE" id="PS50863"/>
    </source>
</evidence>
<name>A0AAD5GHP0_AMBAR</name>
<keyword evidence="9" id="KW-1185">Reference proteome</keyword>
<proteinExistence type="predicted"/>
<dbReference type="GO" id="GO:0003677">
    <property type="term" value="F:DNA binding"/>
    <property type="evidence" value="ECO:0007669"/>
    <property type="project" value="UniProtKB-KW"/>
</dbReference>
<reference evidence="8" key="1">
    <citation type="submission" date="2022-06" db="EMBL/GenBank/DDBJ databases">
        <title>Uncovering the hologenomic basis of an extraordinary plant invasion.</title>
        <authorList>
            <person name="Bieker V.C."/>
            <person name="Martin M.D."/>
            <person name="Gilbert T."/>
            <person name="Hodgins K."/>
            <person name="Battlay P."/>
            <person name="Petersen B."/>
            <person name="Wilson J."/>
        </authorList>
    </citation>
    <scope>NUCLEOTIDE SEQUENCE</scope>
    <source>
        <strain evidence="8">AA19_3_7</strain>
        <tissue evidence="8">Leaf</tissue>
    </source>
</reference>
<dbReference type="Proteomes" id="UP001206925">
    <property type="component" value="Unassembled WGS sequence"/>
</dbReference>
<dbReference type="InterPro" id="IPR015300">
    <property type="entry name" value="DNA-bd_pseudobarrel_sf"/>
</dbReference>
<evidence type="ECO:0000313" key="8">
    <source>
        <dbReference type="EMBL" id="KAI7740666.1"/>
    </source>
</evidence>
<comment type="subcellular location">
    <subcellularLocation>
        <location evidence="1">Nucleus</location>
    </subcellularLocation>
</comment>
<dbReference type="Pfam" id="PF02362">
    <property type="entry name" value="B3"/>
    <property type="match status" value="1"/>
</dbReference>
<dbReference type="Gene3D" id="2.40.330.10">
    <property type="entry name" value="DNA-binding pseudobarrel domain"/>
    <property type="match status" value="1"/>
</dbReference>
<dbReference type="PANTHER" id="PTHR31920">
    <property type="entry name" value="B3 DOMAIN-CONTAINING"/>
    <property type="match status" value="1"/>
</dbReference>
<gene>
    <name evidence="8" type="ORF">M8C21_030102</name>
</gene>
<dbReference type="CDD" id="cd10017">
    <property type="entry name" value="B3_DNA"/>
    <property type="match status" value="1"/>
</dbReference>
<feature type="coiled-coil region" evidence="6">
    <location>
        <begin position="155"/>
        <end position="182"/>
    </location>
</feature>